<dbReference type="InterPro" id="IPR007111">
    <property type="entry name" value="NACHT_NTPase"/>
</dbReference>
<evidence type="ECO:0000259" key="3">
    <source>
        <dbReference type="PROSITE" id="PS50837"/>
    </source>
</evidence>
<protein>
    <recommendedName>
        <fullName evidence="3">NACHT domain-containing protein</fullName>
    </recommendedName>
</protein>
<sequence length="1272" mass="144148">MPDILDEINNAKLENTCEWIRVDPSFIRWMSGSAPVLWVSGRMGTGKTHLAADLVRFLRSSSKTDVSSDSQLSEEECEIRTAIYFCGKSTSRMDSSRRILDTLVYQLACQSGSFFDKAVRVYDVLGNQSSSRQLWEQLFQSVIHSDIQERYVVVIDGLDELEETELEDLLKQLEWLCLELGKHRSSAGSTIASLPLTIVALGRPSLDDYVGSHFEQDLETIDVLWEKSAEDLGAYIRNSTDRSRELYRLDLPAELREEIVRTLERGADGSFLWVKLKVQEISKQSQVSKIRAILETPPAQLGEQLEKTLYSLSGNDSDAETLNTILTFTTWFEGHIHLDELALVPKLESDSFEDEHGFVGLEDLLVVRYRPLFKLQRDDGLTIESLRRMSKVSDLNWIHDSEQSLLEEHTKASSLRVPRQAHQKSSRASSPGISPTRYSSMSGATTASFDHLSYHQYFRSKTRIEAGNLKLDKNLALHRIAKICLRLLTDSTVFSEFGLDHSLTQHAALNFSRYLDQIHRSELPLDLQRGIAQALSRLFRERLLTRRWISILAALPAQTKLDNMLKDKSLNEKSLTVCCSWLETIDVARVQVAGSTHDQHNPPAFSLKTSIQSWIHDLLARLGWNQTRSSDDKNETRALVFNAVACAISDEWLSSHNWVDETASPTRLHALYLCAFIAKTQNPSMTEDAFNEDYLPMAPASIRDAASWHLWRHYSNTSDWHTCLALTYYGMGYRWSTIWACQQAVMLDEAAWHAFYLLSLSHMDLGHGETALSSAENSLKFWPSELEWSKLHYRVIRHLADCKHACGDGEGAYSTMTDVLRERPTDLRAFRAYIEFIDDKETWNRDLELLSETIHALHGCRSSRSVCSKASELLLDDLVCDGSLQSIIIRSLRAAGKSHVGIEIFVRAIEAAETIQKPQYVAALKIDLADLLYENKRSITHAVRCIRQSLNMDPTELSTAPVDDSHSLSLVQQMVRYRAIASLTRYTSARLLQGIEDGDYHAQTTAYNTLNHLWELGTNVNAYIPIWLWFQRHCWYHCFLGASKLHDTERFAEFWTRGLRTVIGMLAPPPRVRGDTVNEGAGLPFRRLAYMFQISGRPQESLAALSVRVLLNSTVAALQDVGEDISFFDFICDGPCADKNEPWRTGRGLHRCQLCLDTDWCDDCMVRLEKGEIAYTLCFAAHPFLHVMPFRKPERGYVVRGNCAIKITDWIGELAEESGLSEFWDHFKGRIESAAVIGTAERSDSGSDFDSDTYVDSESDLDSEVDSDSGSQ</sequence>
<dbReference type="InterPro" id="IPR011990">
    <property type="entry name" value="TPR-like_helical_dom_sf"/>
</dbReference>
<gene>
    <name evidence="4" type="ORF">FJTKL_10142</name>
</gene>
<dbReference type="InterPro" id="IPR027417">
    <property type="entry name" value="P-loop_NTPase"/>
</dbReference>
<dbReference type="SUPFAM" id="SSF52540">
    <property type="entry name" value="P-loop containing nucleoside triphosphate hydrolases"/>
    <property type="match status" value="1"/>
</dbReference>
<comment type="caution">
    <text evidence="4">The sequence shown here is derived from an EMBL/GenBank/DDBJ whole genome shotgun (WGS) entry which is preliminary data.</text>
</comment>
<dbReference type="EMBL" id="JBAWTH010000045">
    <property type="protein sequence ID" value="KAL2283016.1"/>
    <property type="molecule type" value="Genomic_DNA"/>
</dbReference>
<dbReference type="InterPro" id="IPR056884">
    <property type="entry name" value="NPHP3-like_N"/>
</dbReference>
<evidence type="ECO:0000256" key="1">
    <source>
        <dbReference type="ARBA" id="ARBA00022737"/>
    </source>
</evidence>
<dbReference type="Gene3D" id="3.40.50.300">
    <property type="entry name" value="P-loop containing nucleotide triphosphate hydrolases"/>
    <property type="match status" value="1"/>
</dbReference>
<reference evidence="4 5" key="1">
    <citation type="submission" date="2024-03" db="EMBL/GenBank/DDBJ databases">
        <title>A high-quality draft genome sequence of Diaporthe vaccinii, a causative agent of upright dieback and viscid rot disease in cranberry plants.</title>
        <authorList>
            <person name="Sarrasin M."/>
            <person name="Lang B.F."/>
            <person name="Burger G."/>
        </authorList>
    </citation>
    <scope>NUCLEOTIDE SEQUENCE [LARGE SCALE GENOMIC DNA]</scope>
    <source>
        <strain evidence="4 5">IS7</strain>
    </source>
</reference>
<dbReference type="Proteomes" id="UP001600888">
    <property type="component" value="Unassembled WGS sequence"/>
</dbReference>
<accession>A0ABR4EL61</accession>
<dbReference type="PANTHER" id="PTHR10039">
    <property type="entry name" value="AMELOGENIN"/>
    <property type="match status" value="1"/>
</dbReference>
<feature type="domain" description="NACHT" evidence="3">
    <location>
        <begin position="35"/>
        <end position="173"/>
    </location>
</feature>
<dbReference type="SUPFAM" id="SSF48452">
    <property type="entry name" value="TPR-like"/>
    <property type="match status" value="1"/>
</dbReference>
<evidence type="ECO:0000256" key="2">
    <source>
        <dbReference type="SAM" id="MobiDB-lite"/>
    </source>
</evidence>
<name>A0ABR4EL61_9PEZI</name>
<evidence type="ECO:0000313" key="4">
    <source>
        <dbReference type="EMBL" id="KAL2283016.1"/>
    </source>
</evidence>
<feature type="compositionally biased region" description="Polar residues" evidence="2">
    <location>
        <begin position="426"/>
        <end position="439"/>
    </location>
</feature>
<keyword evidence="5" id="KW-1185">Reference proteome</keyword>
<evidence type="ECO:0000313" key="5">
    <source>
        <dbReference type="Proteomes" id="UP001600888"/>
    </source>
</evidence>
<dbReference type="PROSITE" id="PS50837">
    <property type="entry name" value="NACHT"/>
    <property type="match status" value="1"/>
</dbReference>
<feature type="compositionally biased region" description="Acidic residues" evidence="2">
    <location>
        <begin position="1247"/>
        <end position="1272"/>
    </location>
</feature>
<dbReference type="Gene3D" id="1.25.40.10">
    <property type="entry name" value="Tetratricopeptide repeat domain"/>
    <property type="match status" value="1"/>
</dbReference>
<keyword evidence="1" id="KW-0677">Repeat</keyword>
<dbReference type="Pfam" id="PF24883">
    <property type="entry name" value="NPHP3_N"/>
    <property type="match status" value="1"/>
</dbReference>
<organism evidence="4 5">
    <name type="scientific">Diaporthe vaccinii</name>
    <dbReference type="NCBI Taxonomy" id="105482"/>
    <lineage>
        <taxon>Eukaryota</taxon>
        <taxon>Fungi</taxon>
        <taxon>Dikarya</taxon>
        <taxon>Ascomycota</taxon>
        <taxon>Pezizomycotina</taxon>
        <taxon>Sordariomycetes</taxon>
        <taxon>Sordariomycetidae</taxon>
        <taxon>Diaporthales</taxon>
        <taxon>Diaporthaceae</taxon>
        <taxon>Diaporthe</taxon>
        <taxon>Diaporthe eres species complex</taxon>
    </lineage>
</organism>
<proteinExistence type="predicted"/>
<feature type="region of interest" description="Disordered" evidence="2">
    <location>
        <begin position="410"/>
        <end position="439"/>
    </location>
</feature>
<feature type="region of interest" description="Disordered" evidence="2">
    <location>
        <begin position="1241"/>
        <end position="1272"/>
    </location>
</feature>
<dbReference type="PANTHER" id="PTHR10039:SF17">
    <property type="entry name" value="FUNGAL STAND N-TERMINAL GOODBYE DOMAIN-CONTAINING PROTEIN-RELATED"/>
    <property type="match status" value="1"/>
</dbReference>